<sequence>MIDDDSAVAEGSEPTAPANPRTPYSQRPVARARREKAHELIERLVAEGRVRITDPDVD</sequence>
<evidence type="ECO:0000313" key="3">
    <source>
        <dbReference type="Proteomes" id="UP001058236"/>
    </source>
</evidence>
<accession>A0ABY5FAN9</accession>
<proteinExistence type="predicted"/>
<evidence type="ECO:0008006" key="4">
    <source>
        <dbReference type="Google" id="ProtNLM"/>
    </source>
</evidence>
<reference evidence="2" key="1">
    <citation type="submission" date="2022-07" db="EMBL/GenBank/DDBJ databases">
        <title>Genomic of Streptomyces cavourensis F2.</title>
        <authorList>
            <person name="Hu S."/>
            <person name="Liang W."/>
        </authorList>
    </citation>
    <scope>NUCLEOTIDE SEQUENCE</scope>
    <source>
        <strain evidence="2">F2</strain>
    </source>
</reference>
<evidence type="ECO:0000313" key="2">
    <source>
        <dbReference type="EMBL" id="UTR80782.1"/>
    </source>
</evidence>
<keyword evidence="3" id="KW-1185">Reference proteome</keyword>
<feature type="region of interest" description="Disordered" evidence="1">
    <location>
        <begin position="1"/>
        <end position="35"/>
    </location>
</feature>
<organism evidence="2 3">
    <name type="scientific">Streptomyces cavourensis</name>
    <dbReference type="NCBI Taxonomy" id="67258"/>
    <lineage>
        <taxon>Bacteria</taxon>
        <taxon>Bacillati</taxon>
        <taxon>Actinomycetota</taxon>
        <taxon>Actinomycetes</taxon>
        <taxon>Kitasatosporales</taxon>
        <taxon>Streptomycetaceae</taxon>
        <taxon>Streptomyces</taxon>
    </lineage>
</organism>
<dbReference type="RefSeq" id="WP_241546621.1">
    <property type="nucleotide sequence ID" value="NZ_CP101397.1"/>
</dbReference>
<dbReference type="Proteomes" id="UP001058236">
    <property type="component" value="Chromosome"/>
</dbReference>
<gene>
    <name evidence="2" type="ORF">NLU04_21040</name>
</gene>
<dbReference type="EMBL" id="CP101397">
    <property type="protein sequence ID" value="UTR80782.1"/>
    <property type="molecule type" value="Genomic_DNA"/>
</dbReference>
<evidence type="ECO:0000256" key="1">
    <source>
        <dbReference type="SAM" id="MobiDB-lite"/>
    </source>
</evidence>
<name>A0ABY5FAN9_9ACTN</name>
<protein>
    <recommendedName>
        <fullName evidence="4">GntR family transcriptional regulator</fullName>
    </recommendedName>
</protein>